<dbReference type="EMBL" id="MKKU01000867">
    <property type="protein sequence ID" value="RNF00709.1"/>
    <property type="molecule type" value="Genomic_DNA"/>
</dbReference>
<dbReference type="GeneID" id="40322354"/>
<reference evidence="2 3" key="1">
    <citation type="journal article" date="2018" name="BMC Genomics">
        <title>Genomic comparison of Trypanosoma conorhini and Trypanosoma rangeli to Trypanosoma cruzi strains of high and low virulence.</title>
        <authorList>
            <person name="Bradwell K.R."/>
            <person name="Koparde V.N."/>
            <person name="Matveyev A.V."/>
            <person name="Serrano M.G."/>
            <person name="Alves J.M."/>
            <person name="Parikh H."/>
            <person name="Huang B."/>
            <person name="Lee V."/>
            <person name="Espinosa-Alvarez O."/>
            <person name="Ortiz P.A."/>
            <person name="Costa-Martins A.G."/>
            <person name="Teixeira M.M."/>
            <person name="Buck G.A."/>
        </authorList>
    </citation>
    <scope>NUCLEOTIDE SEQUENCE [LARGE SCALE GENOMIC DNA]</scope>
    <source>
        <strain evidence="2 3">025E</strain>
    </source>
</reference>
<name>A0A3R7M763_9TRYP</name>
<proteinExistence type="predicted"/>
<accession>A0A3R7M763</accession>
<dbReference type="AlphaFoldDB" id="A0A3R7M763"/>
<dbReference type="RefSeq" id="XP_029224299.1">
    <property type="nucleotide sequence ID" value="XM_029375586.1"/>
</dbReference>
<organism evidence="2 3">
    <name type="scientific">Trypanosoma conorhini</name>
    <dbReference type="NCBI Taxonomy" id="83891"/>
    <lineage>
        <taxon>Eukaryota</taxon>
        <taxon>Discoba</taxon>
        <taxon>Euglenozoa</taxon>
        <taxon>Kinetoplastea</taxon>
        <taxon>Metakinetoplastina</taxon>
        <taxon>Trypanosomatida</taxon>
        <taxon>Trypanosomatidae</taxon>
        <taxon>Trypanosoma</taxon>
    </lineage>
</organism>
<dbReference type="Proteomes" id="UP000284403">
    <property type="component" value="Unassembled WGS sequence"/>
</dbReference>
<keyword evidence="1" id="KW-0812">Transmembrane</keyword>
<keyword evidence="3" id="KW-1185">Reference proteome</keyword>
<evidence type="ECO:0000256" key="1">
    <source>
        <dbReference type="SAM" id="Phobius"/>
    </source>
</evidence>
<keyword evidence="1" id="KW-0472">Membrane</keyword>
<keyword evidence="1" id="KW-1133">Transmembrane helix</keyword>
<comment type="caution">
    <text evidence="2">The sequence shown here is derived from an EMBL/GenBank/DDBJ whole genome shotgun (WGS) entry which is preliminary data.</text>
</comment>
<gene>
    <name evidence="2" type="ORF">Tco025E_08743</name>
</gene>
<evidence type="ECO:0000313" key="2">
    <source>
        <dbReference type="EMBL" id="RNF00709.1"/>
    </source>
</evidence>
<protein>
    <submittedName>
        <fullName evidence="2">Uncharacterized protein</fullName>
    </submittedName>
</protein>
<feature type="transmembrane region" description="Helical" evidence="1">
    <location>
        <begin position="129"/>
        <end position="149"/>
    </location>
</feature>
<dbReference type="OrthoDB" id="264675at2759"/>
<sequence>MGRRGVWAALAGVPLTPQRAWRRCASHRRDPTLTPPSPPPPSAAEADTVQAAAVTPRREGQELLHAVKRALTTSARSRWNRTDIINAREYARAHRRRFQRTNDAFHSAGKRGQTLSYEAMTLQFQGVEWSYVLLPACLALLILVLMALVDGRRHTTKLQGEMETFQRRADFLSSMRTEVARGQEAAACTAEERGGAVLRTGSDRLH</sequence>
<evidence type="ECO:0000313" key="3">
    <source>
        <dbReference type="Proteomes" id="UP000284403"/>
    </source>
</evidence>